<comment type="caution">
    <text evidence="2">The sequence shown here is derived from an EMBL/GenBank/DDBJ whole genome shotgun (WGS) entry which is preliminary data.</text>
</comment>
<sequence>MAGFTPTIAPTRSVHKNRPKTPQAWGGGVRFLGRWLFVQALNSLRVLWWQSGTRCGIGSWFAGMIQGLI</sequence>
<protein>
    <submittedName>
        <fullName evidence="2">Uncharacterized protein</fullName>
    </submittedName>
</protein>
<organism evidence="2 3">
    <name type="scientific">Endozoicomonas montiporae</name>
    <dbReference type="NCBI Taxonomy" id="1027273"/>
    <lineage>
        <taxon>Bacteria</taxon>
        <taxon>Pseudomonadati</taxon>
        <taxon>Pseudomonadota</taxon>
        <taxon>Gammaproteobacteria</taxon>
        <taxon>Oceanospirillales</taxon>
        <taxon>Endozoicomonadaceae</taxon>
        <taxon>Endozoicomonas</taxon>
    </lineage>
</organism>
<feature type="region of interest" description="Disordered" evidence="1">
    <location>
        <begin position="1"/>
        <end position="22"/>
    </location>
</feature>
<evidence type="ECO:0000256" key="1">
    <source>
        <dbReference type="SAM" id="MobiDB-lite"/>
    </source>
</evidence>
<gene>
    <name evidence="2" type="ORF">GZ77_07115</name>
</gene>
<proteinExistence type="predicted"/>
<dbReference type="AlphaFoldDB" id="A0A081N6X2"/>
<reference evidence="2 3" key="1">
    <citation type="submission" date="2014-06" db="EMBL/GenBank/DDBJ databases">
        <title>Whole Genome Sequences of Three Symbiotic Endozoicomonas Bacteria.</title>
        <authorList>
            <person name="Neave M.J."/>
            <person name="Apprill A."/>
            <person name="Voolstra C.R."/>
        </authorList>
    </citation>
    <scope>NUCLEOTIDE SEQUENCE [LARGE SCALE GENOMIC DNA]</scope>
    <source>
        <strain evidence="2 3">LMG 24815</strain>
    </source>
</reference>
<dbReference type="EMBL" id="JOKG01000002">
    <property type="protein sequence ID" value="KEQ14195.1"/>
    <property type="molecule type" value="Genomic_DNA"/>
</dbReference>
<evidence type="ECO:0000313" key="2">
    <source>
        <dbReference type="EMBL" id="KEQ14195.1"/>
    </source>
</evidence>
<dbReference type="Proteomes" id="UP000028006">
    <property type="component" value="Unassembled WGS sequence"/>
</dbReference>
<keyword evidence="3" id="KW-1185">Reference proteome</keyword>
<accession>A0A081N6X2</accession>
<evidence type="ECO:0000313" key="3">
    <source>
        <dbReference type="Proteomes" id="UP000028006"/>
    </source>
</evidence>
<name>A0A081N6X2_9GAMM</name>